<dbReference type="InterPro" id="IPR000276">
    <property type="entry name" value="GPCR_Rhodpsn"/>
</dbReference>
<feature type="transmembrane region" description="Helical" evidence="5">
    <location>
        <begin position="70"/>
        <end position="90"/>
    </location>
</feature>
<accession>A0A1W0WET0</accession>
<proteinExistence type="predicted"/>
<reference evidence="7" key="1">
    <citation type="submission" date="2017-01" db="EMBL/GenBank/DDBJ databases">
        <title>Comparative genomics of anhydrobiosis in the tardigrade Hypsibius dujardini.</title>
        <authorList>
            <person name="Yoshida Y."/>
            <person name="Koutsovoulos G."/>
            <person name="Laetsch D."/>
            <person name="Stevens L."/>
            <person name="Kumar S."/>
            <person name="Horikawa D."/>
            <person name="Ishino K."/>
            <person name="Komine S."/>
            <person name="Tomita M."/>
            <person name="Blaxter M."/>
            <person name="Arakawa K."/>
        </authorList>
    </citation>
    <scope>NUCLEOTIDE SEQUENCE [LARGE SCALE GENOMIC DNA]</scope>
    <source>
        <strain evidence="7">Z151</strain>
    </source>
</reference>
<dbReference type="GO" id="GO:0016020">
    <property type="term" value="C:membrane"/>
    <property type="evidence" value="ECO:0007669"/>
    <property type="project" value="UniProtKB-SubCell"/>
</dbReference>
<dbReference type="EMBL" id="MTYJ01000117">
    <property type="protein sequence ID" value="OQV13720.1"/>
    <property type="molecule type" value="Genomic_DNA"/>
</dbReference>
<dbReference type="GO" id="GO:0004930">
    <property type="term" value="F:G protein-coupled receptor activity"/>
    <property type="evidence" value="ECO:0007669"/>
    <property type="project" value="InterPro"/>
</dbReference>
<sequence length="303" mass="33350">MLNETVFPLNFTNITAVNSNLSSTICKWPGTSHQWFHINALGLSPPLLTVLCDVLNLIVFRAWQKKEPYVLFHILLAVSSLLYGGLTALIPLGRILRPARPIQWLQEIGFAGPLVVHFCCFLTATVISADRWLSVEFPRFYRDQASKQKVMAVIVGICGVTVVATVPGAVTWHSCTTFYCFRAPIYRCKDHGPDWHTVIKDPILLLLLFVFQMRIVMIAVQMALRRRRSAVISCNVASIATSAGGAAPPSGPAVTALVWRSLRPGMAVVVASLISNVPHFVVTCLKMTGLGVLDGDISFLFLF</sequence>
<comment type="caution">
    <text evidence="6">The sequence shown here is derived from an EMBL/GenBank/DDBJ whole genome shotgun (WGS) entry which is preliminary data.</text>
</comment>
<dbReference type="CDD" id="cd00637">
    <property type="entry name" value="7tm_classA_rhodopsin-like"/>
    <property type="match status" value="1"/>
</dbReference>
<gene>
    <name evidence="6" type="ORF">BV898_12036</name>
</gene>
<organism evidence="6 7">
    <name type="scientific">Hypsibius exemplaris</name>
    <name type="common">Freshwater tardigrade</name>
    <dbReference type="NCBI Taxonomy" id="2072580"/>
    <lineage>
        <taxon>Eukaryota</taxon>
        <taxon>Metazoa</taxon>
        <taxon>Ecdysozoa</taxon>
        <taxon>Tardigrada</taxon>
        <taxon>Eutardigrada</taxon>
        <taxon>Parachela</taxon>
        <taxon>Hypsibioidea</taxon>
        <taxon>Hypsibiidae</taxon>
        <taxon>Hypsibius</taxon>
    </lineage>
</organism>
<feature type="transmembrane region" description="Helical" evidence="5">
    <location>
        <begin position="150"/>
        <end position="172"/>
    </location>
</feature>
<evidence type="ECO:0000256" key="5">
    <source>
        <dbReference type="SAM" id="Phobius"/>
    </source>
</evidence>
<feature type="transmembrane region" description="Helical" evidence="5">
    <location>
        <begin position="203"/>
        <end position="224"/>
    </location>
</feature>
<evidence type="ECO:0000256" key="4">
    <source>
        <dbReference type="ARBA" id="ARBA00023136"/>
    </source>
</evidence>
<feature type="transmembrane region" description="Helical" evidence="5">
    <location>
        <begin position="110"/>
        <end position="129"/>
    </location>
</feature>
<dbReference type="Proteomes" id="UP000192578">
    <property type="component" value="Unassembled WGS sequence"/>
</dbReference>
<name>A0A1W0WET0_HYPEX</name>
<evidence type="ECO:0000256" key="2">
    <source>
        <dbReference type="ARBA" id="ARBA00022692"/>
    </source>
</evidence>
<dbReference type="Gene3D" id="1.20.1070.10">
    <property type="entry name" value="Rhodopsin 7-helix transmembrane proteins"/>
    <property type="match status" value="1"/>
</dbReference>
<evidence type="ECO:0000256" key="3">
    <source>
        <dbReference type="ARBA" id="ARBA00022989"/>
    </source>
</evidence>
<keyword evidence="3 5" id="KW-1133">Transmembrane helix</keyword>
<keyword evidence="7" id="KW-1185">Reference proteome</keyword>
<evidence type="ECO:0000256" key="1">
    <source>
        <dbReference type="ARBA" id="ARBA00004370"/>
    </source>
</evidence>
<dbReference type="AlphaFoldDB" id="A0A1W0WET0"/>
<comment type="subcellular location">
    <subcellularLocation>
        <location evidence="1">Membrane</location>
    </subcellularLocation>
</comment>
<keyword evidence="4 5" id="KW-0472">Membrane</keyword>
<dbReference type="SUPFAM" id="SSF81321">
    <property type="entry name" value="Family A G protein-coupled receptor-like"/>
    <property type="match status" value="1"/>
</dbReference>
<evidence type="ECO:0000313" key="7">
    <source>
        <dbReference type="Proteomes" id="UP000192578"/>
    </source>
</evidence>
<keyword evidence="2 5" id="KW-0812">Transmembrane</keyword>
<dbReference type="OrthoDB" id="5961208at2759"/>
<evidence type="ECO:0000313" key="6">
    <source>
        <dbReference type="EMBL" id="OQV13720.1"/>
    </source>
</evidence>
<feature type="transmembrane region" description="Helical" evidence="5">
    <location>
        <begin position="43"/>
        <end position="63"/>
    </location>
</feature>
<evidence type="ECO:0008006" key="8">
    <source>
        <dbReference type="Google" id="ProtNLM"/>
    </source>
</evidence>
<protein>
    <recommendedName>
        <fullName evidence="8">G-protein coupled receptors family 1 profile domain-containing protein</fullName>
    </recommendedName>
</protein>
<dbReference type="PROSITE" id="PS00237">
    <property type="entry name" value="G_PROTEIN_RECEP_F1_1"/>
    <property type="match status" value="1"/>
</dbReference>